<dbReference type="PANTHER" id="PTHR12919:SF20">
    <property type="entry name" value="SMALL RIBOSOMAL SUBUNIT PROTEIN BS16M"/>
    <property type="match status" value="1"/>
</dbReference>
<keyword evidence="2 3" id="KW-0687">Ribonucleoprotein</keyword>
<dbReference type="SUPFAM" id="SSF54565">
    <property type="entry name" value="Ribosomal protein S16"/>
    <property type="match status" value="1"/>
</dbReference>
<dbReference type="InterPro" id="IPR000307">
    <property type="entry name" value="Ribosomal_bS16"/>
</dbReference>
<evidence type="ECO:0000313" key="6">
    <source>
        <dbReference type="Proteomes" id="UP000177306"/>
    </source>
</evidence>
<organism evidence="5 6">
    <name type="scientific">Candidatus Kaiserbacteria bacterium RIFCSPLOWO2_01_FULL_53_17</name>
    <dbReference type="NCBI Taxonomy" id="1798511"/>
    <lineage>
        <taxon>Bacteria</taxon>
        <taxon>Candidatus Kaiseribacteriota</taxon>
    </lineage>
</organism>
<dbReference type="AlphaFoldDB" id="A0A1F6EFS5"/>
<dbReference type="GO" id="GO:0003735">
    <property type="term" value="F:structural constituent of ribosome"/>
    <property type="evidence" value="ECO:0007669"/>
    <property type="project" value="InterPro"/>
</dbReference>
<dbReference type="Pfam" id="PF00886">
    <property type="entry name" value="Ribosomal_S16"/>
    <property type="match status" value="1"/>
</dbReference>
<comment type="similarity">
    <text evidence="3">Belongs to the bacterial ribosomal protein bS16 family.</text>
</comment>
<evidence type="ECO:0000256" key="4">
    <source>
        <dbReference type="SAM" id="MobiDB-lite"/>
    </source>
</evidence>
<evidence type="ECO:0000256" key="1">
    <source>
        <dbReference type="ARBA" id="ARBA00022980"/>
    </source>
</evidence>
<dbReference type="Gene3D" id="3.30.1320.10">
    <property type="match status" value="1"/>
</dbReference>
<comment type="caution">
    <text evidence="5">The sequence shown here is derived from an EMBL/GenBank/DDBJ whole genome shotgun (WGS) entry which is preliminary data.</text>
</comment>
<gene>
    <name evidence="3" type="primary">rpsP</name>
    <name evidence="5" type="ORF">A3A38_02480</name>
</gene>
<dbReference type="HAMAP" id="MF_00385">
    <property type="entry name" value="Ribosomal_bS16"/>
    <property type="match status" value="1"/>
</dbReference>
<feature type="region of interest" description="Disordered" evidence="4">
    <location>
        <begin position="85"/>
        <end position="132"/>
    </location>
</feature>
<dbReference type="Proteomes" id="UP000177306">
    <property type="component" value="Unassembled WGS sequence"/>
</dbReference>
<name>A0A1F6EFS5_9BACT</name>
<dbReference type="GO" id="GO:0006412">
    <property type="term" value="P:translation"/>
    <property type="evidence" value="ECO:0007669"/>
    <property type="project" value="UniProtKB-UniRule"/>
</dbReference>
<dbReference type="InterPro" id="IPR023803">
    <property type="entry name" value="Ribosomal_bS16_dom_sf"/>
</dbReference>
<evidence type="ECO:0000256" key="2">
    <source>
        <dbReference type="ARBA" id="ARBA00023274"/>
    </source>
</evidence>
<feature type="compositionally biased region" description="Low complexity" evidence="4">
    <location>
        <begin position="122"/>
        <end position="132"/>
    </location>
</feature>
<protein>
    <recommendedName>
        <fullName evidence="3">Small ribosomal subunit protein bS16</fullName>
    </recommendedName>
</protein>
<keyword evidence="1 3" id="KW-0689">Ribosomal protein</keyword>
<feature type="compositionally biased region" description="Low complexity" evidence="4">
    <location>
        <begin position="103"/>
        <end position="112"/>
    </location>
</feature>
<accession>A0A1F6EFS5</accession>
<dbReference type="GO" id="GO:0015935">
    <property type="term" value="C:small ribosomal subunit"/>
    <property type="evidence" value="ECO:0007669"/>
    <property type="project" value="TreeGrafter"/>
</dbReference>
<dbReference type="GO" id="GO:0005737">
    <property type="term" value="C:cytoplasm"/>
    <property type="evidence" value="ECO:0007669"/>
    <property type="project" value="UniProtKB-ARBA"/>
</dbReference>
<evidence type="ECO:0000256" key="3">
    <source>
        <dbReference type="HAMAP-Rule" id="MF_00385"/>
    </source>
</evidence>
<sequence>MLKIRLQRIGRINDPSYRVVVTEHTNGPKAGKATEVVGFYNPKSKERKLDGERIKYWISKGAQASGTMHNMLISAGIISGKKINVLPKKTPPAGGPKKEEEAAPVAATPAAETPEEPKAEEAPASVETTTSA</sequence>
<evidence type="ECO:0000313" key="5">
    <source>
        <dbReference type="EMBL" id="OGG72485.1"/>
    </source>
</evidence>
<proteinExistence type="inferred from homology"/>
<dbReference type="EMBL" id="MFLY01000048">
    <property type="protein sequence ID" value="OGG72485.1"/>
    <property type="molecule type" value="Genomic_DNA"/>
</dbReference>
<dbReference type="PANTHER" id="PTHR12919">
    <property type="entry name" value="30S RIBOSOMAL PROTEIN S16"/>
    <property type="match status" value="1"/>
</dbReference>
<reference evidence="5 6" key="1">
    <citation type="journal article" date="2016" name="Nat. Commun.">
        <title>Thousands of microbial genomes shed light on interconnected biogeochemical processes in an aquifer system.</title>
        <authorList>
            <person name="Anantharaman K."/>
            <person name="Brown C.T."/>
            <person name="Hug L.A."/>
            <person name="Sharon I."/>
            <person name="Castelle C.J."/>
            <person name="Probst A.J."/>
            <person name="Thomas B.C."/>
            <person name="Singh A."/>
            <person name="Wilkins M.J."/>
            <person name="Karaoz U."/>
            <person name="Brodie E.L."/>
            <person name="Williams K.H."/>
            <person name="Hubbard S.S."/>
            <person name="Banfield J.F."/>
        </authorList>
    </citation>
    <scope>NUCLEOTIDE SEQUENCE [LARGE SCALE GENOMIC DNA]</scope>
</reference>
<dbReference type="NCBIfam" id="TIGR00002">
    <property type="entry name" value="S16"/>
    <property type="match status" value="1"/>
</dbReference>